<evidence type="ECO:0000313" key="3">
    <source>
        <dbReference type="Proteomes" id="UP000662637"/>
    </source>
</evidence>
<dbReference type="AlphaFoldDB" id="A0A834PRD7"/>
<organism evidence="2 3">
    <name type="scientific">Marmota monax</name>
    <name type="common">Woodchuck</name>
    <dbReference type="NCBI Taxonomy" id="9995"/>
    <lineage>
        <taxon>Eukaryota</taxon>
        <taxon>Metazoa</taxon>
        <taxon>Chordata</taxon>
        <taxon>Craniata</taxon>
        <taxon>Vertebrata</taxon>
        <taxon>Euteleostomi</taxon>
        <taxon>Mammalia</taxon>
        <taxon>Eutheria</taxon>
        <taxon>Euarchontoglires</taxon>
        <taxon>Glires</taxon>
        <taxon>Rodentia</taxon>
        <taxon>Sciuromorpha</taxon>
        <taxon>Sciuridae</taxon>
        <taxon>Xerinae</taxon>
        <taxon>Marmotini</taxon>
        <taxon>Marmota</taxon>
    </lineage>
</organism>
<protein>
    <submittedName>
        <fullName evidence="2">Uncharacterized protein</fullName>
    </submittedName>
</protein>
<comment type="caution">
    <text evidence="2">The sequence shown here is derived from an EMBL/GenBank/DDBJ whole genome shotgun (WGS) entry which is preliminary data.</text>
</comment>
<feature type="region of interest" description="Disordered" evidence="1">
    <location>
        <begin position="1"/>
        <end position="37"/>
    </location>
</feature>
<feature type="compositionally biased region" description="Basic and acidic residues" evidence="1">
    <location>
        <begin position="59"/>
        <end position="75"/>
    </location>
</feature>
<dbReference type="EMBL" id="WJEC01008052">
    <property type="protein sequence ID" value="KAF7464239.1"/>
    <property type="molecule type" value="Genomic_DNA"/>
</dbReference>
<gene>
    <name evidence="2" type="ORF">GHT09_007569</name>
</gene>
<dbReference type="Proteomes" id="UP000662637">
    <property type="component" value="Unassembled WGS sequence"/>
</dbReference>
<reference evidence="2" key="1">
    <citation type="submission" date="2020-08" db="EMBL/GenBank/DDBJ databases">
        <authorList>
            <person name="Shumante A."/>
            <person name="Zimin A.V."/>
            <person name="Puiu D."/>
            <person name="Salzberg S.L."/>
        </authorList>
    </citation>
    <scope>NUCLEOTIDE SEQUENCE</scope>
    <source>
        <strain evidence="2">WC2-LM</strain>
        <tissue evidence="2">Liver</tissue>
    </source>
</reference>
<evidence type="ECO:0000256" key="1">
    <source>
        <dbReference type="SAM" id="MobiDB-lite"/>
    </source>
</evidence>
<feature type="region of interest" description="Disordered" evidence="1">
    <location>
        <begin position="56"/>
        <end position="157"/>
    </location>
</feature>
<proteinExistence type="predicted"/>
<accession>A0A834PRD7</accession>
<evidence type="ECO:0000313" key="2">
    <source>
        <dbReference type="EMBL" id="KAF7464239.1"/>
    </source>
</evidence>
<name>A0A834PRD7_MARMO</name>
<sequence length="157" mass="16620">MRPQVACSRDRSPTPGPTGSSLGEALEGTRSCGHFSGSSLEPTAWTWNLSFLPHPRPHPGAERRAPGHTRAERGHLGLPCPRLNSQARGGGADAALTPTSQTGQLRPGRWPWPSMGGHSGPSAHWDPQGADQAPRIRWTLPSFSRGRGGEGGQTLAN</sequence>